<evidence type="ECO:0000313" key="2">
    <source>
        <dbReference type="Proteomes" id="UP001646141"/>
    </source>
</evidence>
<evidence type="ECO:0000313" key="1">
    <source>
        <dbReference type="EMBL" id="MBL3689954.1"/>
    </source>
</evidence>
<comment type="caution">
    <text evidence="1">The sequence shown here is derived from an EMBL/GenBank/DDBJ whole genome shotgun (WGS) entry which is preliminary data.</text>
</comment>
<protein>
    <submittedName>
        <fullName evidence="1">Uncharacterized protein</fullName>
    </submittedName>
</protein>
<dbReference type="RefSeq" id="WP_202382045.1">
    <property type="nucleotide sequence ID" value="NZ_BAAAMA010000002.1"/>
</dbReference>
<keyword evidence="2" id="KW-1185">Reference proteome</keyword>
<name>A0ABS1SP71_9MICO</name>
<gene>
    <name evidence="1" type="ORF">D3226_08265</name>
</gene>
<accession>A0ABS1SP71</accession>
<dbReference type="Proteomes" id="UP001646141">
    <property type="component" value="Unassembled WGS sequence"/>
</dbReference>
<sequence length="346" mass="34970">MGSDPAAEAQRARLIRTLEGPIDAASIGPALAAEVLLHVPAPRHGNTGTPASDAAFDRAPVTMHRLGALQLGAMNRDDETLGEAEAGEALRRWVRALADPNGAVIPGTPLVVALAPEVGREARVPGALGRLGGESGVAIVRGASPTDPDLSDAGLVGAVSAESPALLEQAAARAAAADLPLALAPVGGLPELRRVLARVAGAGLFGSRVLITGVAGLIAAVHAPGVPGVGADPDLLDQLIELLGEHGAGAVFDDLGRVPSVATVVSDHDVACAILRAAEQGVGHLLMVSAGVRAKHRLSQFGGGGLEFVHTQFLPYLGVLGASPELLHGVGGAHLARFLRVDREDH</sequence>
<organism evidence="1 2">
    <name type="scientific">Leucobacter chromiireducens subsp. chromiireducens</name>
    <dbReference type="NCBI Taxonomy" id="660067"/>
    <lineage>
        <taxon>Bacteria</taxon>
        <taxon>Bacillati</taxon>
        <taxon>Actinomycetota</taxon>
        <taxon>Actinomycetes</taxon>
        <taxon>Micrococcales</taxon>
        <taxon>Microbacteriaceae</taxon>
        <taxon>Leucobacter</taxon>
    </lineage>
</organism>
<reference evidence="1 2" key="1">
    <citation type="submission" date="2018-09" db="EMBL/GenBank/DDBJ databases">
        <title>Comparative genomics of Leucobacter spp.</title>
        <authorList>
            <person name="Reis A.C."/>
            <person name="Kolvenbach B.A."/>
            <person name="Corvini P.F.X."/>
            <person name="Nunes O.C."/>
        </authorList>
    </citation>
    <scope>NUCLEOTIDE SEQUENCE [LARGE SCALE GENOMIC DNA]</scope>
    <source>
        <strain evidence="1 2">L-1</strain>
    </source>
</reference>
<dbReference type="EMBL" id="QYAD01000002">
    <property type="protein sequence ID" value="MBL3689954.1"/>
    <property type="molecule type" value="Genomic_DNA"/>
</dbReference>
<dbReference type="Gene3D" id="3.20.20.140">
    <property type="entry name" value="Metal-dependent hydrolases"/>
    <property type="match status" value="2"/>
</dbReference>
<proteinExistence type="predicted"/>